<feature type="region of interest" description="Disordered" evidence="1">
    <location>
        <begin position="73"/>
        <end position="105"/>
    </location>
</feature>
<sequence>MENIFEAVEVDADGREVAPYPTSNAVPMSGDEDGWVDYGNDRDSQQTVLNFGLKKKDPKQLIQEKLALLKQRAQKEADQGRTVDTTRDGAQLSSSSMSYSNTATESERIVDDLFRQFKTSQGNQQVRSVEFRSI</sequence>
<dbReference type="AlphaFoldDB" id="A0A7J7K575"/>
<organism evidence="2 3">
    <name type="scientific">Bugula neritina</name>
    <name type="common">Brown bryozoan</name>
    <name type="synonym">Sertularia neritina</name>
    <dbReference type="NCBI Taxonomy" id="10212"/>
    <lineage>
        <taxon>Eukaryota</taxon>
        <taxon>Metazoa</taxon>
        <taxon>Spiralia</taxon>
        <taxon>Lophotrochozoa</taxon>
        <taxon>Bryozoa</taxon>
        <taxon>Gymnolaemata</taxon>
        <taxon>Cheilostomatida</taxon>
        <taxon>Flustrina</taxon>
        <taxon>Buguloidea</taxon>
        <taxon>Bugulidae</taxon>
        <taxon>Bugula</taxon>
    </lineage>
</organism>
<evidence type="ECO:0000313" key="2">
    <source>
        <dbReference type="EMBL" id="KAF6033789.1"/>
    </source>
</evidence>
<feature type="compositionally biased region" description="Basic and acidic residues" evidence="1">
    <location>
        <begin position="73"/>
        <end position="87"/>
    </location>
</feature>
<dbReference type="EMBL" id="VXIV02001238">
    <property type="protein sequence ID" value="KAF6033789.1"/>
    <property type="molecule type" value="Genomic_DNA"/>
</dbReference>
<gene>
    <name evidence="2" type="ORF">EB796_007906</name>
</gene>
<comment type="caution">
    <text evidence="2">The sequence shown here is derived from an EMBL/GenBank/DDBJ whole genome shotgun (WGS) entry which is preliminary data.</text>
</comment>
<evidence type="ECO:0000313" key="3">
    <source>
        <dbReference type="Proteomes" id="UP000593567"/>
    </source>
</evidence>
<name>A0A7J7K575_BUGNE</name>
<proteinExistence type="predicted"/>
<protein>
    <submittedName>
        <fullName evidence="2">Uncharacterized protein</fullName>
    </submittedName>
</protein>
<evidence type="ECO:0000256" key="1">
    <source>
        <dbReference type="SAM" id="MobiDB-lite"/>
    </source>
</evidence>
<dbReference type="Proteomes" id="UP000593567">
    <property type="component" value="Unassembled WGS sequence"/>
</dbReference>
<keyword evidence="3" id="KW-1185">Reference proteome</keyword>
<accession>A0A7J7K575</accession>
<reference evidence="2" key="1">
    <citation type="submission" date="2020-06" db="EMBL/GenBank/DDBJ databases">
        <title>Draft genome of Bugula neritina, a colonial animal packing powerful symbionts and potential medicines.</title>
        <authorList>
            <person name="Rayko M."/>
        </authorList>
    </citation>
    <scope>NUCLEOTIDE SEQUENCE [LARGE SCALE GENOMIC DNA]</scope>
    <source>
        <strain evidence="2">Kwan_BN1</strain>
    </source>
</reference>